<evidence type="ECO:0000259" key="11">
    <source>
        <dbReference type="Pfam" id="PF02875"/>
    </source>
</evidence>
<evidence type="ECO:0000256" key="6">
    <source>
        <dbReference type="ARBA" id="ARBA00022840"/>
    </source>
</evidence>
<keyword evidence="3" id="KW-0963">Cytoplasm</keyword>
<comment type="similarity">
    <text evidence="2">Belongs to the MurCDEF family. MurE subfamily.</text>
</comment>
<evidence type="ECO:0000256" key="10">
    <source>
        <dbReference type="RuleBase" id="RU004135"/>
    </source>
</evidence>
<keyword evidence="10" id="KW-0132">Cell division</keyword>
<dbReference type="PROSITE" id="PS01011">
    <property type="entry name" value="FOLYLPOLYGLU_SYNT_1"/>
    <property type="match status" value="1"/>
</dbReference>
<dbReference type="EC" id="6.3.2.13" evidence="13"/>
<sequence length="480" mass="53767">MLKGLQYEIIGDFQHVSINRCIDHSKQIREGDVFVSQTKNRLFIDEAIRNGAIAILSECFIPDCMVPQIIIPTDMHHFNSRLSILTYELYGSKIKTIGITGTNGKTTVASFVGQLLMQQNKSVCVIGTLGVFENGKKLVNYLRSNTTLPFYDFIQVVRHCYESNVGYIVLEASSQGLLDQRLSNYPIDVGVFLNIGKDHIEFHGGMVPYKKSKELLVSLSNHLVINDDDAWCKSIAEKTYLPVTRFGENHKNDIIYQKVDYSKEKIKYKFLVGKKALHIEMTNSGYYNGANLAAAIAVMKSLGISIEELKPVKLPKGRLERIDNERGIEVLIDYAHTPDALDASLGAIRTYAKNDVYVVFGCGGNRDRQKRKSMGEVATKYATKAIITNDNPRYENPADIIADIIQGTKKDKIIIEMDRKQAILLALSIAKRGDIVLIAGKGHEQEQIVNDLVVPFSDHEVVQNYFEELDGSITKNDPVA</sequence>
<evidence type="ECO:0000256" key="9">
    <source>
        <dbReference type="ARBA" id="ARBA00023316"/>
    </source>
</evidence>
<comment type="subcellular location">
    <subcellularLocation>
        <location evidence="10">Cytoplasm</location>
    </subcellularLocation>
</comment>
<evidence type="ECO:0000256" key="4">
    <source>
        <dbReference type="ARBA" id="ARBA00022598"/>
    </source>
</evidence>
<dbReference type="InterPro" id="IPR018109">
    <property type="entry name" value="Folylpolyglutamate_synth_CS"/>
</dbReference>
<accession>A0ABU8F855</accession>
<keyword evidence="6" id="KW-0067">ATP-binding</keyword>
<comment type="pathway">
    <text evidence="1 10">Cell wall biogenesis; peptidoglycan biosynthesis.</text>
</comment>
<evidence type="ECO:0000256" key="7">
    <source>
        <dbReference type="ARBA" id="ARBA00022960"/>
    </source>
</evidence>
<evidence type="ECO:0000256" key="1">
    <source>
        <dbReference type="ARBA" id="ARBA00004752"/>
    </source>
</evidence>
<dbReference type="InterPro" id="IPR036615">
    <property type="entry name" value="Mur_ligase_C_dom_sf"/>
</dbReference>
<dbReference type="InterPro" id="IPR035911">
    <property type="entry name" value="MurE/MurF_N"/>
</dbReference>
<dbReference type="InterPro" id="IPR036565">
    <property type="entry name" value="Mur-like_cat_sf"/>
</dbReference>
<dbReference type="Proteomes" id="UP001364890">
    <property type="component" value="Unassembled WGS sequence"/>
</dbReference>
<name>A0ABU8F855_9BACI</name>
<dbReference type="EMBL" id="JBAWSY010000016">
    <property type="protein sequence ID" value="MEI4771180.1"/>
    <property type="molecule type" value="Genomic_DNA"/>
</dbReference>
<evidence type="ECO:0000313" key="13">
    <source>
        <dbReference type="EMBL" id="MEI4771180.1"/>
    </source>
</evidence>
<dbReference type="SUPFAM" id="SSF53244">
    <property type="entry name" value="MurD-like peptide ligases, peptide-binding domain"/>
    <property type="match status" value="1"/>
</dbReference>
<dbReference type="Gene3D" id="3.40.1390.10">
    <property type="entry name" value="MurE/MurF, N-terminal domain"/>
    <property type="match status" value="1"/>
</dbReference>
<evidence type="ECO:0000256" key="8">
    <source>
        <dbReference type="ARBA" id="ARBA00022984"/>
    </source>
</evidence>
<evidence type="ECO:0000256" key="2">
    <source>
        <dbReference type="ARBA" id="ARBA00005898"/>
    </source>
</evidence>
<dbReference type="InterPro" id="IPR004101">
    <property type="entry name" value="Mur_ligase_C"/>
</dbReference>
<dbReference type="PANTHER" id="PTHR23135">
    <property type="entry name" value="MUR LIGASE FAMILY MEMBER"/>
    <property type="match status" value="1"/>
</dbReference>
<keyword evidence="9 10" id="KW-0961">Cell wall biogenesis/degradation</keyword>
<reference evidence="13 14" key="1">
    <citation type="submission" date="2024-01" db="EMBL/GenBank/DDBJ databases">
        <title>Seven novel Bacillus-like species.</title>
        <authorList>
            <person name="Liu G."/>
        </authorList>
    </citation>
    <scope>NUCLEOTIDE SEQUENCE [LARGE SCALE GENOMIC DNA]</scope>
    <source>
        <strain evidence="13 14">FJAT-51614</strain>
    </source>
</reference>
<evidence type="ECO:0000256" key="5">
    <source>
        <dbReference type="ARBA" id="ARBA00022741"/>
    </source>
</evidence>
<comment type="caution">
    <text evidence="13">The sequence shown here is derived from an EMBL/GenBank/DDBJ whole genome shotgun (WGS) entry which is preliminary data.</text>
</comment>
<evidence type="ECO:0000256" key="3">
    <source>
        <dbReference type="ARBA" id="ARBA00022490"/>
    </source>
</evidence>
<dbReference type="InterPro" id="IPR013221">
    <property type="entry name" value="Mur_ligase_cen"/>
</dbReference>
<evidence type="ECO:0000259" key="12">
    <source>
        <dbReference type="Pfam" id="PF08245"/>
    </source>
</evidence>
<dbReference type="Pfam" id="PF02875">
    <property type="entry name" value="Mur_ligase_C"/>
    <property type="match status" value="1"/>
</dbReference>
<dbReference type="InterPro" id="IPR005761">
    <property type="entry name" value="UDP-N-AcMur-Glu-dNH2Pim_ligase"/>
</dbReference>
<keyword evidence="14" id="KW-1185">Reference proteome</keyword>
<keyword evidence="5" id="KW-0547">Nucleotide-binding</keyword>
<dbReference type="SUPFAM" id="SSF63418">
    <property type="entry name" value="MurE/MurF N-terminal domain"/>
    <property type="match status" value="1"/>
</dbReference>
<keyword evidence="10" id="KW-0131">Cell cycle</keyword>
<dbReference type="Gene3D" id="3.40.1190.10">
    <property type="entry name" value="Mur-like, catalytic domain"/>
    <property type="match status" value="1"/>
</dbReference>
<dbReference type="Pfam" id="PF08245">
    <property type="entry name" value="Mur_ligase_M"/>
    <property type="match status" value="1"/>
</dbReference>
<dbReference type="PANTHER" id="PTHR23135:SF4">
    <property type="entry name" value="UDP-N-ACETYLMURAMOYL-L-ALANYL-D-GLUTAMATE--2,6-DIAMINOPIMELATE LIGASE MURE HOMOLOG, CHLOROPLASTIC"/>
    <property type="match status" value="1"/>
</dbReference>
<keyword evidence="7 10" id="KW-0133">Cell shape</keyword>
<protein>
    <submittedName>
        <fullName evidence="13">UDP-N-acetylmuramoyl-L-alanyl-D-glutamate--2, 6-diaminopimelate ligase</fullName>
        <ecNumber evidence="13">6.3.2.13</ecNumber>
    </submittedName>
</protein>
<dbReference type="Gene3D" id="3.90.190.20">
    <property type="entry name" value="Mur ligase, C-terminal domain"/>
    <property type="match status" value="1"/>
</dbReference>
<gene>
    <name evidence="13" type="ORF">WAX74_16270</name>
</gene>
<keyword evidence="8 10" id="KW-0573">Peptidoglycan synthesis</keyword>
<feature type="domain" description="Mur ligase central" evidence="12">
    <location>
        <begin position="99"/>
        <end position="298"/>
    </location>
</feature>
<dbReference type="NCBIfam" id="NF001126">
    <property type="entry name" value="PRK00139.1-4"/>
    <property type="match status" value="1"/>
</dbReference>
<dbReference type="SUPFAM" id="SSF53623">
    <property type="entry name" value="MurD-like peptide ligases, catalytic domain"/>
    <property type="match status" value="1"/>
</dbReference>
<dbReference type="NCBIfam" id="TIGR01085">
    <property type="entry name" value="murE"/>
    <property type="match status" value="1"/>
</dbReference>
<dbReference type="GO" id="GO:0008765">
    <property type="term" value="F:UDP-N-acetylmuramoylalanyl-D-glutamate-2,6-diaminopimelate ligase activity"/>
    <property type="evidence" value="ECO:0007669"/>
    <property type="project" value="UniProtKB-EC"/>
</dbReference>
<evidence type="ECO:0000313" key="14">
    <source>
        <dbReference type="Proteomes" id="UP001364890"/>
    </source>
</evidence>
<feature type="domain" description="Mur ligase C-terminal" evidence="11">
    <location>
        <begin position="317"/>
        <end position="442"/>
    </location>
</feature>
<keyword evidence="4 13" id="KW-0436">Ligase</keyword>
<organism evidence="13 14">
    <name type="scientific">Psychrobacillus mangrovi</name>
    <dbReference type="NCBI Taxonomy" id="3117745"/>
    <lineage>
        <taxon>Bacteria</taxon>
        <taxon>Bacillati</taxon>
        <taxon>Bacillota</taxon>
        <taxon>Bacilli</taxon>
        <taxon>Bacillales</taxon>
        <taxon>Bacillaceae</taxon>
        <taxon>Psychrobacillus</taxon>
    </lineage>
</organism>
<proteinExistence type="inferred from homology"/>